<name>A0ABR7WCR5_9ACTN</name>
<proteinExistence type="predicted"/>
<organism evidence="2 3">
    <name type="scientific">Gordonia hankookensis</name>
    <dbReference type="NCBI Taxonomy" id="589403"/>
    <lineage>
        <taxon>Bacteria</taxon>
        <taxon>Bacillati</taxon>
        <taxon>Actinomycetota</taxon>
        <taxon>Actinomycetes</taxon>
        <taxon>Mycobacteriales</taxon>
        <taxon>Gordoniaceae</taxon>
        <taxon>Gordonia</taxon>
    </lineage>
</organism>
<accession>A0ABR7WCR5</accession>
<sequence>MSTTHLPLDEYVVVDLSAGIAGAYCTKVLADGGAEVVKIEPPEGDPLRGWSASGASVEPGSDGALFTHLACSKRSVVVDPDNEADLETLNGVLARADVVVWSRESRFAARPGFGPEAIRSAHPHLVVTAITPFGLEGPWNDRAATEFTLQAWSGGIVGLGRGAPDRAPVHVGGRIGEWFAGAYAAAGTLTALRRRADSAQGDLIDLSMLETQIQGLTYHPVTFLELRERPFRSERSVFVPGVSQASDGMVAVGVATAQQWFDLCVLVGHPEWIDRDNPLAITETAAKVAPEIYEWIRARTVDEVCEQATAFRIPNSPVANGANVTGMPHHDERGSFIKNPSKGFSQPGHPYRMSAFALPQPDNAPTLGEHTDAYRTQASQAGDRSTAEGGARGDASALPFEGVRVLDMTAFWAGPSCTHVLAMLGAEVIHLESTSRPDGTRMIAGVPMTEELWWEKSPIFSGLNTNKKSVTINIQTEQGQELLRELVKTCDVLVENYTPRVLDQIGMDYDSVRELRPDIIMVRMPGFGLDGPWRDKAAFAYVIEDAAGLTWLTGHPDQNPVEPYSIGDPNAGVHALLGLLIALEHRRKTGEGTLVEASMIDAALNVTAEQVVEHSAYGNLLTRDGNRGPTAAPQNLYQAAGVDEFGRDDRWVAIAVETDEQWLSLRSALGSPDWAMDPALLTAQGRRQQHDLIDEHVALWCRELDDDDIVERLWSVDVPVGKVMQPHRQAELPQLQSRGFFAQVEHSVNGTASHSTLPLTFSAGRGEFTVRAAPLLGEHNAEILSGLGLSDRDIARLEHDKIIGQTLSF</sequence>
<dbReference type="Pfam" id="PF02515">
    <property type="entry name" value="CoA_transf_3"/>
    <property type="match status" value="2"/>
</dbReference>
<comment type="caution">
    <text evidence="2">The sequence shown here is derived from an EMBL/GenBank/DDBJ whole genome shotgun (WGS) entry which is preliminary data.</text>
</comment>
<dbReference type="SUPFAM" id="SSF89796">
    <property type="entry name" value="CoA-transferase family III (CaiB/BaiF)"/>
    <property type="match status" value="2"/>
</dbReference>
<dbReference type="Gene3D" id="3.30.1540.10">
    <property type="entry name" value="formyl-coa transferase, domain 3"/>
    <property type="match status" value="2"/>
</dbReference>
<dbReference type="InterPro" id="IPR044855">
    <property type="entry name" value="CoA-Trfase_III_dom3_sf"/>
</dbReference>
<evidence type="ECO:0000313" key="2">
    <source>
        <dbReference type="EMBL" id="MBD1319572.1"/>
    </source>
</evidence>
<dbReference type="PANTHER" id="PTHR48207">
    <property type="entry name" value="SUCCINATE--HYDROXYMETHYLGLUTARATE COA-TRANSFERASE"/>
    <property type="match status" value="1"/>
</dbReference>
<dbReference type="Proteomes" id="UP000602395">
    <property type="component" value="Unassembled WGS sequence"/>
</dbReference>
<dbReference type="EMBL" id="JACWMS010000002">
    <property type="protein sequence ID" value="MBD1319572.1"/>
    <property type="molecule type" value="Genomic_DNA"/>
</dbReference>
<dbReference type="InterPro" id="IPR050483">
    <property type="entry name" value="CoA-transferase_III_domain"/>
</dbReference>
<gene>
    <name evidence="2" type="ORF">IDF66_08225</name>
</gene>
<dbReference type="RefSeq" id="WP_190266473.1">
    <property type="nucleotide sequence ID" value="NZ_BAABAD010000005.1"/>
</dbReference>
<protein>
    <submittedName>
        <fullName evidence="2">CoA transferase</fullName>
    </submittedName>
</protein>
<dbReference type="GO" id="GO:0016740">
    <property type="term" value="F:transferase activity"/>
    <property type="evidence" value="ECO:0007669"/>
    <property type="project" value="UniProtKB-KW"/>
</dbReference>
<keyword evidence="3" id="KW-1185">Reference proteome</keyword>
<dbReference type="InterPro" id="IPR003673">
    <property type="entry name" value="CoA-Trfase_fam_III"/>
</dbReference>
<keyword evidence="1 2" id="KW-0808">Transferase</keyword>
<dbReference type="Gene3D" id="3.40.50.10540">
    <property type="entry name" value="Crotonobetainyl-coa:carnitine coa-transferase, domain 1"/>
    <property type="match status" value="2"/>
</dbReference>
<evidence type="ECO:0000313" key="3">
    <source>
        <dbReference type="Proteomes" id="UP000602395"/>
    </source>
</evidence>
<reference evidence="2 3" key="1">
    <citation type="submission" date="2020-09" db="EMBL/GenBank/DDBJ databases">
        <title>Novel species in genus Gordonia.</title>
        <authorList>
            <person name="Zhang G."/>
        </authorList>
    </citation>
    <scope>NUCLEOTIDE SEQUENCE [LARGE SCALE GENOMIC DNA]</scope>
    <source>
        <strain evidence="2 3">ON-33</strain>
    </source>
</reference>
<dbReference type="PANTHER" id="PTHR48207:SF3">
    <property type="entry name" value="SUCCINATE--HYDROXYMETHYLGLUTARATE COA-TRANSFERASE"/>
    <property type="match status" value="1"/>
</dbReference>
<evidence type="ECO:0000256" key="1">
    <source>
        <dbReference type="ARBA" id="ARBA00022679"/>
    </source>
</evidence>
<dbReference type="InterPro" id="IPR023606">
    <property type="entry name" value="CoA-Trfase_III_dom_1_sf"/>
</dbReference>